<dbReference type="InterPro" id="IPR045592">
    <property type="entry name" value="DUF6461"/>
</dbReference>
<feature type="region of interest" description="Disordered" evidence="1">
    <location>
        <begin position="76"/>
        <end position="96"/>
    </location>
</feature>
<dbReference type="EMBL" id="JBHSJE010000011">
    <property type="protein sequence ID" value="MFC4982527.1"/>
    <property type="molecule type" value="Genomic_DNA"/>
</dbReference>
<evidence type="ECO:0000313" key="3">
    <source>
        <dbReference type="Proteomes" id="UP001595908"/>
    </source>
</evidence>
<accession>A0ABV9VF73</accession>
<name>A0ABV9VF73_STRAZ</name>
<evidence type="ECO:0000313" key="2">
    <source>
        <dbReference type="EMBL" id="MFC4982527.1"/>
    </source>
</evidence>
<keyword evidence="3" id="KW-1185">Reference proteome</keyword>
<proteinExistence type="predicted"/>
<evidence type="ECO:0000256" key="1">
    <source>
        <dbReference type="SAM" id="MobiDB-lite"/>
    </source>
</evidence>
<gene>
    <name evidence="2" type="ORF">ACFPL4_30000</name>
</gene>
<protein>
    <submittedName>
        <fullName evidence="2">DUF6461 domain-containing protein</fullName>
    </submittedName>
</protein>
<sequence>MTDDGAPWVGTAVYDDGSGRVGLVMGHDGPHLQLRPLGGGREWDAEPSRLRPLGPAELLSARVAEANARSRTGLGLAGIRGAPHTGDDARTSRSNQDQVSVVRENVPAMRPSASEYSWFEHNELRSMYCMTYIKGQTPKEFLARLGVTPYPDQEGLRGLSSTHWTDPLDVDDHWQFIGATQVLGHDGPWTLAVELNGWIGESGEYMEPASKSTRALSHYQNASGRTSFSWWEDGELRTRFERPRKRHGSTPDDLVEAMRRVGFDLGPQGEDPGRPGMLALAEELSGVRVTAELLAGSSYTCGYFGQLPAVYRTGGKEPSPRPDMKLHPVGDGALADGETPQVRRRKGPGRGLGPLLRPPTNTGQEP</sequence>
<dbReference type="Pfam" id="PF20062">
    <property type="entry name" value="DUF6461"/>
    <property type="match status" value="1"/>
</dbReference>
<dbReference type="Proteomes" id="UP001595908">
    <property type="component" value="Unassembled WGS sequence"/>
</dbReference>
<feature type="compositionally biased region" description="Basic and acidic residues" evidence="1">
    <location>
        <begin position="314"/>
        <end position="328"/>
    </location>
</feature>
<reference evidence="3" key="1">
    <citation type="journal article" date="2019" name="Int. J. Syst. Evol. Microbiol.">
        <title>The Global Catalogue of Microorganisms (GCM) 10K type strain sequencing project: providing services to taxonomists for standard genome sequencing and annotation.</title>
        <authorList>
            <consortium name="The Broad Institute Genomics Platform"/>
            <consortium name="The Broad Institute Genome Sequencing Center for Infectious Disease"/>
            <person name="Wu L."/>
            <person name="Ma J."/>
        </authorList>
    </citation>
    <scope>NUCLEOTIDE SEQUENCE [LARGE SCALE GENOMIC DNA]</scope>
    <source>
        <strain evidence="3">ICMP 257</strain>
    </source>
</reference>
<feature type="region of interest" description="Disordered" evidence="1">
    <location>
        <begin position="314"/>
        <end position="366"/>
    </location>
</feature>
<comment type="caution">
    <text evidence="2">The sequence shown here is derived from an EMBL/GenBank/DDBJ whole genome shotgun (WGS) entry which is preliminary data.</text>
</comment>
<organism evidence="2 3">
    <name type="scientific">Streptomyces atroolivaceus</name>
    <dbReference type="NCBI Taxonomy" id="66869"/>
    <lineage>
        <taxon>Bacteria</taxon>
        <taxon>Bacillati</taxon>
        <taxon>Actinomycetota</taxon>
        <taxon>Actinomycetes</taxon>
        <taxon>Kitasatosporales</taxon>
        <taxon>Streptomycetaceae</taxon>
        <taxon>Streptomyces</taxon>
    </lineage>
</organism>
<dbReference type="GeneID" id="96256851"/>
<dbReference type="RefSeq" id="WP_382057018.1">
    <property type="nucleotide sequence ID" value="NZ_JBFAGR010000006.1"/>
</dbReference>